<sequence length="1564" mass="175051">MLTSCVRSSSKTPVLYRPGYLKYFSHTSKDLASISKFPNISIEKNQQKSTIDSNLSSQISPIIRIGVDVGSTTVKVVALDSNEKAVFEKYQRHLADVRKTIVQVVSNCLDSLEKQYKNPRLNIMVTGSGGLALAQWISVPFVQEVIASTTAVKKYIPKTDVAIELGGEDAKITYFSDNVEQRMNGTCAGGTGAFIDQMAALLETDSNGLNELAKKSKTIYPIAARCGVFAKTDVQPLINEGARREDIAASIYQAVVSQSISGLACGKPIRGNVAFLGGPLHFLDQLRVRFIKTLKLKDGQHYEPENSQLFVALGAALSTKPNADTVSISDLRTRLQTLDTAELHEVRRLEPLFENEEELNTFREKHSKEHVEIRDIKDAKGPLFLGIDAGSTTTKTVLIDQEGRIYWKFYDVNGGNPVSLAVKVLKDLYSKLPPTAHIARSVSTGYGETLFQSALGVDSGEVETIAHYRAAEHFLPGVEFLLDIGGQDMKCLHMKDGAITSIQLNEACSSGCGSFLDNFSRSLGLDIRKFSQMALLAKKPVDLGNRCTVFMNSRVKQAQKEGASVGDISAGLSYSVIKNALFKVIKLRNADSLKDKKIVVQGGTFNNDAVLRAFEKIAGHDVVRPDIAGLMGAYGAALIARDQWKDSGSNDNSKSTLATMDQLENFKVSLELRRCGGCMNNCLLTVNTFTDGHKERKFVTGNRCEHGLEVAKCTPPVKAVPPPNVFQEKYNRLFKYKPLPKDKAPRGVVGIPRVLNMYENYPMWFTFFTKLGFRVQLSPRSSRIIYEKGLESIPSESVCYPGKISHGHIESLIKKGIKFIWYPCAPYEIKEDQSAGNNYNCPIVTSYPEVLRNNIDTLRQDQSVTYMNPFLPINDKKRLTERLIEELSEKFNIPANEIREAADAAWQEEQSFRDDVKEMGKKALKEIKERGLKGIVLAGRPYHLDPEINHGIPELITGLGLAVLTEDSVAHLGEIERPLRVVDQWTYHNRLYRSAQYVTTQPNLELVQMTSFGCGLDAVTSDQVEEILRSKGRMYTLIKVDEGSNLGAVRIRMRSLIAAMDERNRHNYVAKPVNSAFQRQLFTKEMKEKRYTLLAPQMSPIHFKLFKEVFRYEGYNFEVLPEVDSKAVDTGLQFVNNDACYPSIIVTGQMIAALKSGKYDLNKVALVITQTGGGCRATNYIGFIRRALKDNGWGHIPVVGLSVQSFEKNPGFKINLPLIHRVLMAMVIGDVLMRVLYRTRPYELVPGSADAMYEKWNKRAAEQLKSMSLFGYNKLTREIIEDFDNLPLRRVYKPRVGVVGEILVKFHPTANNEIVKTIENEGAEAVVPDLSDFVFYCLSQNQYKYKTLNSSYSSSVLSKILIKYAEIYRYQMRKSLKASKRFTAPREIYDLQKEVDDIVQLGNITGEGWLLTSEMIELIHDKVPNIACVQPFACLPNHVTGKGMIKELRRRFPGSNISAIDYDPGASEVNQLNRLKLLLANAKKGIHPDDTKLDEKKQQELIESYQKQQQIMLSVNDQNQQSPQKPISFAQKPIQTQPEVAAPQTQSPFGFSDQPSLRLLKKVY</sequence>
<proteinExistence type="inferred from homology"/>
<evidence type="ECO:0000259" key="7">
    <source>
        <dbReference type="Pfam" id="PF09989"/>
    </source>
</evidence>
<reference evidence="8 9" key="1">
    <citation type="submission" date="2024-04" db="EMBL/GenBank/DDBJ databases">
        <title>Tritrichomonas musculus Genome.</title>
        <authorList>
            <person name="Alves-Ferreira E."/>
            <person name="Grigg M."/>
            <person name="Lorenzi H."/>
            <person name="Galac M."/>
        </authorList>
    </citation>
    <scope>NUCLEOTIDE SEQUENCE [LARGE SCALE GENOMIC DNA]</scope>
    <source>
        <strain evidence="8 9">EAF2021</strain>
    </source>
</reference>
<dbReference type="PANTHER" id="PTHR32329">
    <property type="entry name" value="BIFUNCTIONAL PROTEIN [INCLUDES 2-HYDROXYACYL-COA DEHYDRATASE (N-TER) AND ITS ACTIVATOR DOMAIN (C_TERM)-RELATED"/>
    <property type="match status" value="1"/>
</dbReference>
<dbReference type="Gene3D" id="3.30.420.40">
    <property type="match status" value="4"/>
</dbReference>
<evidence type="ECO:0000313" key="8">
    <source>
        <dbReference type="EMBL" id="KAK8884423.1"/>
    </source>
</evidence>
<dbReference type="Proteomes" id="UP001470230">
    <property type="component" value="Unassembled WGS sequence"/>
</dbReference>
<name>A0ABR2K000_9EUKA</name>
<dbReference type="SUPFAM" id="SSF53067">
    <property type="entry name" value="Actin-like ATPase domain"/>
    <property type="match status" value="2"/>
</dbReference>
<comment type="caution">
    <text evidence="8">The sequence shown here is derived from an EMBL/GenBank/DDBJ whole genome shotgun (WGS) entry which is preliminary data.</text>
</comment>
<protein>
    <recommendedName>
        <fullName evidence="3">N-acetyl-D-glucosamine kinase</fullName>
        <ecNumber evidence="2">2.7.1.59</ecNumber>
    </recommendedName>
    <alternativeName>
        <fullName evidence="4">GlcNAc kinase</fullName>
    </alternativeName>
</protein>
<accession>A0ABR2K000</accession>
<dbReference type="CDD" id="cd24035">
    <property type="entry name" value="ASKHA_NBD_O66634-like_rpt2"/>
    <property type="match status" value="1"/>
</dbReference>
<dbReference type="InterPro" id="IPR043129">
    <property type="entry name" value="ATPase_NBD"/>
</dbReference>
<evidence type="ECO:0000256" key="1">
    <source>
        <dbReference type="ARBA" id="ARBA00006198"/>
    </source>
</evidence>
<feature type="domain" description="DUF2229" evidence="7">
    <location>
        <begin position="749"/>
        <end position="969"/>
    </location>
</feature>
<dbReference type="Pfam" id="PF09989">
    <property type="entry name" value="DUF2229"/>
    <property type="match status" value="1"/>
</dbReference>
<evidence type="ECO:0000256" key="2">
    <source>
        <dbReference type="ARBA" id="ARBA00012122"/>
    </source>
</evidence>
<dbReference type="EMBL" id="JAPFFF010000008">
    <property type="protein sequence ID" value="KAK8884423.1"/>
    <property type="molecule type" value="Genomic_DNA"/>
</dbReference>
<feature type="compositionally biased region" description="Polar residues" evidence="5">
    <location>
        <begin position="1516"/>
        <end position="1525"/>
    </location>
</feature>
<dbReference type="CDD" id="cd24034">
    <property type="entry name" value="ASKHA_NBD_O66634-like_rpt1"/>
    <property type="match status" value="1"/>
</dbReference>
<evidence type="ECO:0000256" key="4">
    <source>
        <dbReference type="ARBA" id="ARBA00031123"/>
    </source>
</evidence>
<dbReference type="InterPro" id="IPR051805">
    <property type="entry name" value="Dehydratase_Activator_Redct"/>
</dbReference>
<evidence type="ECO:0000256" key="5">
    <source>
        <dbReference type="SAM" id="MobiDB-lite"/>
    </source>
</evidence>
<dbReference type="Pfam" id="PF01869">
    <property type="entry name" value="BcrAD_BadFG"/>
    <property type="match status" value="2"/>
</dbReference>
<evidence type="ECO:0000259" key="6">
    <source>
        <dbReference type="Pfam" id="PF01869"/>
    </source>
</evidence>
<dbReference type="InterPro" id="IPR002731">
    <property type="entry name" value="ATPase_BadF"/>
</dbReference>
<evidence type="ECO:0000256" key="3">
    <source>
        <dbReference type="ARBA" id="ARBA00014974"/>
    </source>
</evidence>
<comment type="similarity">
    <text evidence="1">Belongs to the eukaryotic-type N-acetylglucosamine kinase family.</text>
</comment>
<dbReference type="InterPro" id="IPR018709">
    <property type="entry name" value="CoA_activase_DUF2229"/>
</dbReference>
<feature type="domain" description="ATPase BadF/BadG/BcrA/BcrD type" evidence="6">
    <location>
        <begin position="65"/>
        <end position="317"/>
    </location>
</feature>
<gene>
    <name evidence="8" type="ORF">M9Y10_043533</name>
</gene>
<keyword evidence="9" id="KW-1185">Reference proteome</keyword>
<feature type="domain" description="ATPase BadF/BadG/BcrA/BcrD type" evidence="6">
    <location>
        <begin position="385"/>
        <end position="640"/>
    </location>
</feature>
<evidence type="ECO:0000313" key="9">
    <source>
        <dbReference type="Proteomes" id="UP001470230"/>
    </source>
</evidence>
<feature type="region of interest" description="Disordered" evidence="5">
    <location>
        <begin position="1516"/>
        <end position="1553"/>
    </location>
</feature>
<dbReference type="EC" id="2.7.1.59" evidence="2"/>
<feature type="compositionally biased region" description="Polar residues" evidence="5">
    <location>
        <begin position="1533"/>
        <end position="1553"/>
    </location>
</feature>
<dbReference type="PANTHER" id="PTHR32329:SF4">
    <property type="entry name" value="ACTIVATOR OF 2-HYDROXYACYL-COA DEHYDRATASE"/>
    <property type="match status" value="1"/>
</dbReference>
<organism evidence="8 9">
    <name type="scientific">Tritrichomonas musculus</name>
    <dbReference type="NCBI Taxonomy" id="1915356"/>
    <lineage>
        <taxon>Eukaryota</taxon>
        <taxon>Metamonada</taxon>
        <taxon>Parabasalia</taxon>
        <taxon>Tritrichomonadida</taxon>
        <taxon>Tritrichomonadidae</taxon>
        <taxon>Tritrichomonas</taxon>
    </lineage>
</organism>